<feature type="compositionally biased region" description="Acidic residues" evidence="6">
    <location>
        <begin position="229"/>
        <end position="286"/>
    </location>
</feature>
<dbReference type="SUPFAM" id="SSF47113">
    <property type="entry name" value="Histone-fold"/>
    <property type="match status" value="1"/>
</dbReference>
<dbReference type="InterPro" id="IPR009072">
    <property type="entry name" value="Histone-fold"/>
</dbReference>
<evidence type="ECO:0000313" key="8">
    <source>
        <dbReference type="EMBL" id="KAJ4404868.1"/>
    </source>
</evidence>
<dbReference type="InterPro" id="IPR003958">
    <property type="entry name" value="CBFA_NFYB_domain"/>
</dbReference>
<dbReference type="AlphaFoldDB" id="A0A9W8ZE96"/>
<evidence type="ECO:0000256" key="2">
    <source>
        <dbReference type="ARBA" id="ARBA00022705"/>
    </source>
</evidence>
<accession>A0A9W8ZE96</accession>
<feature type="compositionally biased region" description="Basic and acidic residues" evidence="6">
    <location>
        <begin position="182"/>
        <end position="193"/>
    </location>
</feature>
<dbReference type="GO" id="GO:0008623">
    <property type="term" value="C:CHRAC"/>
    <property type="evidence" value="ECO:0007669"/>
    <property type="project" value="TreeGrafter"/>
</dbReference>
<evidence type="ECO:0000256" key="6">
    <source>
        <dbReference type="SAM" id="MobiDB-lite"/>
    </source>
</evidence>
<dbReference type="GO" id="GO:0008622">
    <property type="term" value="C:epsilon DNA polymerase complex"/>
    <property type="evidence" value="ECO:0007669"/>
    <property type="project" value="TreeGrafter"/>
</dbReference>
<evidence type="ECO:0000256" key="4">
    <source>
        <dbReference type="ARBA" id="ARBA00039775"/>
    </source>
</evidence>
<dbReference type="GO" id="GO:0046982">
    <property type="term" value="F:protein heterodimerization activity"/>
    <property type="evidence" value="ECO:0007669"/>
    <property type="project" value="InterPro"/>
</dbReference>
<evidence type="ECO:0000256" key="1">
    <source>
        <dbReference type="ARBA" id="ARBA00004123"/>
    </source>
</evidence>
<dbReference type="GO" id="GO:0006272">
    <property type="term" value="P:leading strand elongation"/>
    <property type="evidence" value="ECO:0007669"/>
    <property type="project" value="TreeGrafter"/>
</dbReference>
<comment type="subcellular location">
    <subcellularLocation>
        <location evidence="1">Nucleus</location>
    </subcellularLocation>
</comment>
<dbReference type="Gene3D" id="1.10.20.10">
    <property type="entry name" value="Histone, subunit A"/>
    <property type="match status" value="1"/>
</dbReference>
<protein>
    <recommendedName>
        <fullName evidence="4">DNA polymerase epsilon subunit D</fullName>
    </recommendedName>
    <alternativeName>
        <fullName evidence="5">DNA polymerase II subunit D</fullName>
    </alternativeName>
</protein>
<dbReference type="Pfam" id="PF00808">
    <property type="entry name" value="CBFD_NFYB_HMF"/>
    <property type="match status" value="1"/>
</dbReference>
<feature type="region of interest" description="Disordered" evidence="6">
    <location>
        <begin position="207"/>
        <end position="286"/>
    </location>
</feature>
<dbReference type="GO" id="GO:0031507">
    <property type="term" value="P:heterochromatin formation"/>
    <property type="evidence" value="ECO:0007669"/>
    <property type="project" value="TreeGrafter"/>
</dbReference>
<keyword evidence="3" id="KW-0539">Nucleus</keyword>
<proteinExistence type="predicted"/>
<evidence type="ECO:0000259" key="7">
    <source>
        <dbReference type="Pfam" id="PF00808"/>
    </source>
</evidence>
<dbReference type="PANTHER" id="PTHR46172:SF1">
    <property type="entry name" value="DNA POLYMERASE EPSILON SUBUNIT 3"/>
    <property type="match status" value="1"/>
</dbReference>
<feature type="compositionally biased region" description="Low complexity" evidence="6">
    <location>
        <begin position="8"/>
        <end position="55"/>
    </location>
</feature>
<dbReference type="GO" id="GO:0006974">
    <property type="term" value="P:DNA damage response"/>
    <property type="evidence" value="ECO:0007669"/>
    <property type="project" value="TreeGrafter"/>
</dbReference>
<comment type="caution">
    <text evidence="8">The sequence shown here is derived from an EMBL/GenBank/DDBJ whole genome shotgun (WGS) entry which is preliminary data.</text>
</comment>
<keyword evidence="2" id="KW-0235">DNA replication</keyword>
<dbReference type="CDD" id="cd22928">
    <property type="entry name" value="HFD_POLE3_DPB4"/>
    <property type="match status" value="1"/>
</dbReference>
<evidence type="ECO:0000256" key="5">
    <source>
        <dbReference type="ARBA" id="ARBA00042096"/>
    </source>
</evidence>
<dbReference type="GO" id="GO:0031490">
    <property type="term" value="F:chromatin DNA binding"/>
    <property type="evidence" value="ECO:0007669"/>
    <property type="project" value="TreeGrafter"/>
</dbReference>
<feature type="domain" description="Transcription factor CBF/NF-Y/archaeal histone" evidence="7">
    <location>
        <begin position="85"/>
        <end position="149"/>
    </location>
</feature>
<feature type="compositionally biased region" description="Basic and acidic residues" evidence="6">
    <location>
        <begin position="64"/>
        <end position="77"/>
    </location>
</feature>
<gene>
    <name evidence="8" type="ORF">N0V91_005604</name>
</gene>
<evidence type="ECO:0000313" key="9">
    <source>
        <dbReference type="Proteomes" id="UP001140510"/>
    </source>
</evidence>
<organism evidence="8 9">
    <name type="scientific">Didymella pomorum</name>
    <dbReference type="NCBI Taxonomy" id="749634"/>
    <lineage>
        <taxon>Eukaryota</taxon>
        <taxon>Fungi</taxon>
        <taxon>Dikarya</taxon>
        <taxon>Ascomycota</taxon>
        <taxon>Pezizomycotina</taxon>
        <taxon>Dothideomycetes</taxon>
        <taxon>Pleosporomycetidae</taxon>
        <taxon>Pleosporales</taxon>
        <taxon>Pleosporineae</taxon>
        <taxon>Didymellaceae</taxon>
        <taxon>Didymella</taxon>
    </lineage>
</organism>
<feature type="region of interest" description="Disordered" evidence="6">
    <location>
        <begin position="1"/>
        <end position="83"/>
    </location>
</feature>
<feature type="compositionally biased region" description="Basic and acidic residues" evidence="6">
    <location>
        <begin position="216"/>
        <end position="228"/>
    </location>
</feature>
<dbReference type="EMBL" id="JAPEVA010000039">
    <property type="protein sequence ID" value="KAJ4404868.1"/>
    <property type="molecule type" value="Genomic_DNA"/>
</dbReference>
<dbReference type="PANTHER" id="PTHR46172">
    <property type="entry name" value="DNA POLYMERASE EPSILON SUBUNIT 3"/>
    <property type="match status" value="1"/>
</dbReference>
<feature type="region of interest" description="Disordered" evidence="6">
    <location>
        <begin position="182"/>
        <end position="201"/>
    </location>
</feature>
<evidence type="ECO:0000256" key="3">
    <source>
        <dbReference type="ARBA" id="ARBA00023242"/>
    </source>
</evidence>
<sequence length="286" mass="31064">MPPRRSNAAAAAPVEESVAPVPAAPASPAAVVQEAEAVASATEASEAAPELTEASPPSPIPQKIYKEPKPPKPREDDTLSVEDLNLPKSIVQRLAKGVLPPNTQIQKDALLAMSKGATVFVNYLTSAAAEEALRSGRKSVMPSDVFAAMRELEFEFMLPRLEAEVTKFTSIQADKRNTYRKKIREEKKAKNGDPDGVSVMTNGEASFMSVGTTGADDEHRAKKVRLDGEVEGSDEEGADEVQDVEDEEVEDDEIVEDEAPEDDLKEDPLEEREEKEEDDEMADDSD</sequence>
<dbReference type="OrthoDB" id="1707486at2759"/>
<dbReference type="InterPro" id="IPR051377">
    <property type="entry name" value="DNA_Pol-Epsilon_Subunit"/>
</dbReference>
<reference evidence="8" key="1">
    <citation type="submission" date="2022-10" db="EMBL/GenBank/DDBJ databases">
        <title>Tapping the CABI collections for fungal endophytes: first genome assemblies for Collariella, Neodidymelliopsis, Ascochyta clinopodiicola, Didymella pomorum, Didymosphaeria variabile, Neocosmospora piperis and Neocucurbitaria cava.</title>
        <authorList>
            <person name="Hill R."/>
        </authorList>
    </citation>
    <scope>NUCLEOTIDE SEQUENCE</scope>
    <source>
        <strain evidence="8">IMI 355091</strain>
    </source>
</reference>
<name>A0A9W8ZE96_9PLEO</name>
<dbReference type="Proteomes" id="UP001140510">
    <property type="component" value="Unassembled WGS sequence"/>
</dbReference>
<keyword evidence="9" id="KW-1185">Reference proteome</keyword>